<organism evidence="2 3">
    <name type="scientific">Funiculus sociatus GB2-A5</name>
    <dbReference type="NCBI Taxonomy" id="2933946"/>
    <lineage>
        <taxon>Bacteria</taxon>
        <taxon>Bacillati</taxon>
        <taxon>Cyanobacteriota</taxon>
        <taxon>Cyanophyceae</taxon>
        <taxon>Coleofasciculales</taxon>
        <taxon>Coleofasciculaceae</taxon>
        <taxon>Funiculus</taxon>
    </lineage>
</organism>
<accession>A0ABV0JQR4</accession>
<protein>
    <submittedName>
        <fullName evidence="2">Uncharacterized protein</fullName>
    </submittedName>
</protein>
<feature type="signal peptide" evidence="1">
    <location>
        <begin position="1"/>
        <end position="32"/>
    </location>
</feature>
<keyword evidence="1" id="KW-0732">Signal</keyword>
<comment type="caution">
    <text evidence="2">The sequence shown here is derived from an EMBL/GenBank/DDBJ whole genome shotgun (WGS) entry which is preliminary data.</text>
</comment>
<evidence type="ECO:0000313" key="3">
    <source>
        <dbReference type="Proteomes" id="UP001442494"/>
    </source>
</evidence>
<proteinExistence type="predicted"/>
<dbReference type="RefSeq" id="WP_348253494.1">
    <property type="nucleotide sequence ID" value="NZ_JAMPKK010000032.1"/>
</dbReference>
<name>A0ABV0JQR4_9CYAN</name>
<dbReference type="Proteomes" id="UP001442494">
    <property type="component" value="Unassembled WGS sequence"/>
</dbReference>
<evidence type="ECO:0000313" key="2">
    <source>
        <dbReference type="EMBL" id="MEP0865782.1"/>
    </source>
</evidence>
<gene>
    <name evidence="2" type="ORF">NDI37_15035</name>
</gene>
<evidence type="ECO:0000256" key="1">
    <source>
        <dbReference type="SAM" id="SignalP"/>
    </source>
</evidence>
<sequence>MTKSKFSHPVKFASTLGLLSVLVLSTSTSTLAQPSQPASSPARSSTNLTVKRQYGTCPQKVGLTTLLIPFEGGAEHTVVANTRAIAGSARVSSSGKKFVEYEAPLQKAYASCVGQATSPELRAYRFRLGNGKVYFRVDVGWADGTTQITSRSLSAGLPYVRWIATE</sequence>
<reference evidence="2 3" key="1">
    <citation type="submission" date="2022-04" db="EMBL/GenBank/DDBJ databases">
        <title>Positive selection, recombination, and allopatry shape intraspecific diversity of widespread and dominant cyanobacteria.</title>
        <authorList>
            <person name="Wei J."/>
            <person name="Shu W."/>
            <person name="Hu C."/>
        </authorList>
    </citation>
    <scope>NUCLEOTIDE SEQUENCE [LARGE SCALE GENOMIC DNA]</scope>
    <source>
        <strain evidence="2 3">GB2-A5</strain>
    </source>
</reference>
<feature type="chain" id="PRO_5046042432" evidence="1">
    <location>
        <begin position="33"/>
        <end position="166"/>
    </location>
</feature>
<keyword evidence="3" id="KW-1185">Reference proteome</keyword>
<dbReference type="EMBL" id="JAMPKK010000032">
    <property type="protein sequence ID" value="MEP0865782.1"/>
    <property type="molecule type" value="Genomic_DNA"/>
</dbReference>